<reference evidence="1" key="1">
    <citation type="submission" date="2023-10" db="EMBL/GenBank/DDBJ databases">
        <authorList>
            <person name="Hackl T."/>
        </authorList>
    </citation>
    <scope>NUCLEOTIDE SEQUENCE</scope>
</reference>
<sequence>MLDEALERSERRRQILEELLDLDAIRERLTSCEIYARKWQLTGDEKVVKRELASLDAAIAPCERWSPGGDPGGVIMGQPTSARKMSQQRLWQQGKDQWQRMGGRGNGPPKAVMLNLDDPAGTSNAGFHEMMKVLRGKGDGFRKVGTMDLRDLVGEGKGGPDSAEFQQLLRSKLGAMSEGLIAPEIVQQVTSVARDRL</sequence>
<proteinExistence type="predicted"/>
<comment type="caution">
    <text evidence="1">The sequence shown here is derived from an EMBL/GenBank/DDBJ whole genome shotgun (WGS) entry which is preliminary data.</text>
</comment>
<evidence type="ECO:0000313" key="1">
    <source>
        <dbReference type="EMBL" id="CAJ2508534.1"/>
    </source>
</evidence>
<dbReference type="Proteomes" id="UP001295740">
    <property type="component" value="Unassembled WGS sequence"/>
</dbReference>
<organism evidence="1 2">
    <name type="scientific">Anthostomella pinea</name>
    <dbReference type="NCBI Taxonomy" id="933095"/>
    <lineage>
        <taxon>Eukaryota</taxon>
        <taxon>Fungi</taxon>
        <taxon>Dikarya</taxon>
        <taxon>Ascomycota</taxon>
        <taxon>Pezizomycotina</taxon>
        <taxon>Sordariomycetes</taxon>
        <taxon>Xylariomycetidae</taxon>
        <taxon>Xylariales</taxon>
        <taxon>Xylariaceae</taxon>
        <taxon>Anthostomella</taxon>
    </lineage>
</organism>
<gene>
    <name evidence="1" type="ORF">KHLLAP_LOCUS9002</name>
</gene>
<keyword evidence="2" id="KW-1185">Reference proteome</keyword>
<dbReference type="AlphaFoldDB" id="A0AAI8VP84"/>
<name>A0AAI8VP84_9PEZI</name>
<evidence type="ECO:0000313" key="2">
    <source>
        <dbReference type="Proteomes" id="UP001295740"/>
    </source>
</evidence>
<protein>
    <submittedName>
        <fullName evidence="1">Uu.00g135600.m01.CDS01</fullName>
    </submittedName>
</protein>
<accession>A0AAI8VP84</accession>
<dbReference type="EMBL" id="CAUWAG010000012">
    <property type="protein sequence ID" value="CAJ2508534.1"/>
    <property type="molecule type" value="Genomic_DNA"/>
</dbReference>